<evidence type="ECO:0000313" key="3">
    <source>
        <dbReference type="EMBL" id="GAA3952729.1"/>
    </source>
</evidence>
<dbReference type="InterPro" id="IPR024618">
    <property type="entry name" value="DUF3857"/>
</dbReference>
<name>A0ABP7NTE0_9GAMM</name>
<keyword evidence="4" id="KW-1185">Reference proteome</keyword>
<reference evidence="4" key="1">
    <citation type="journal article" date="2019" name="Int. J. Syst. Evol. Microbiol.">
        <title>The Global Catalogue of Microorganisms (GCM) 10K type strain sequencing project: providing services to taxonomists for standard genome sequencing and annotation.</title>
        <authorList>
            <consortium name="The Broad Institute Genomics Platform"/>
            <consortium name="The Broad Institute Genome Sequencing Center for Infectious Disease"/>
            <person name="Wu L."/>
            <person name="Ma J."/>
        </authorList>
    </citation>
    <scope>NUCLEOTIDE SEQUENCE [LARGE SCALE GENOMIC DNA]</scope>
    <source>
        <strain evidence="4">JCM 17555</strain>
    </source>
</reference>
<feature type="signal peptide" evidence="1">
    <location>
        <begin position="1"/>
        <end position="22"/>
    </location>
</feature>
<evidence type="ECO:0000256" key="1">
    <source>
        <dbReference type="SAM" id="SignalP"/>
    </source>
</evidence>
<sequence length="677" mass="75836">MLSTSRVLAIGLLVLAASMASAQSEAMPSEPAFHSFNGYNFRYSQSPDWVHPVRFDDTPAAEGKEGAVHYHLVDEQIRVDDSETTAFRRYVKRPLTIGGIEEASKLEVRFNPAFEALVFHRAGVWRKGVFESRFDAKAVRILNAERDYESDILTGQVTALLYLKDVRSGDDIEIAYSIVGRNPTLGDRFAHWFALNWTQPVARRTIRILMPHQRPLKLQNYNHDLAPITSRLGSDTVFEWDVRNGPVMVDDGDYPAEYDAQRAVSVSEYDDWQSVADWAQPLYPIETVTSAEYAALVAELKQLPRPAALMRALGFVQNEIRYVSLSFGSNAFRPHRPDDVLEARYGDCKDKTLLLLHLLQAIGIEAHPALVSTTRQAGIATIAPMPDIFDHIIVRAVVEGKTYWLDGTRRFQGTSLDTVGMADFGYALVLASQQSGGGLKAIEISSNYEPKQHVIERIVVSAYDEPARYEVDTVYEGSFAESERSALAESGRSKLEQQYLTYQKDIYKGLTLAEPLAVEDDVAENRIVIKERYEIADFLTLEEGWLSYGVSPYGIDTVLQMPEKKQRTGPAYIGSPGMYRSTVSVQMPHAFISGDDVTFQKVLGPISYDYSQSDDGRTVTAEQTLHVRNHALPAEAMPELSALHESIADRQWVSSVHPENTPTVAFLRKVIMKIQEL</sequence>
<feature type="domain" description="DUF3857" evidence="2">
    <location>
        <begin position="81"/>
        <end position="246"/>
    </location>
</feature>
<dbReference type="InterPro" id="IPR038765">
    <property type="entry name" value="Papain-like_cys_pep_sf"/>
</dbReference>
<dbReference type="RefSeq" id="WP_344803874.1">
    <property type="nucleotide sequence ID" value="NZ_BAABBO010000002.1"/>
</dbReference>
<evidence type="ECO:0000259" key="2">
    <source>
        <dbReference type="Pfam" id="PF12969"/>
    </source>
</evidence>
<feature type="chain" id="PRO_5046265368" description="DUF3857 domain-containing protein" evidence="1">
    <location>
        <begin position="23"/>
        <end position="677"/>
    </location>
</feature>
<proteinExistence type="predicted"/>
<dbReference type="SUPFAM" id="SSF54001">
    <property type="entry name" value="Cysteine proteinases"/>
    <property type="match status" value="1"/>
</dbReference>
<accession>A0ABP7NTE0</accession>
<comment type="caution">
    <text evidence="3">The sequence shown here is derived from an EMBL/GenBank/DDBJ whole genome shotgun (WGS) entry which is preliminary data.</text>
</comment>
<dbReference type="EMBL" id="BAABBO010000002">
    <property type="protein sequence ID" value="GAA3952729.1"/>
    <property type="molecule type" value="Genomic_DNA"/>
</dbReference>
<dbReference type="Pfam" id="PF12969">
    <property type="entry name" value="DUF3857"/>
    <property type="match status" value="1"/>
</dbReference>
<keyword evidence="1" id="KW-0732">Signal</keyword>
<protein>
    <recommendedName>
        <fullName evidence="2">DUF3857 domain-containing protein</fullName>
    </recommendedName>
</protein>
<gene>
    <name evidence="3" type="ORF">GCM10022278_09600</name>
</gene>
<dbReference type="Proteomes" id="UP001501337">
    <property type="component" value="Unassembled WGS sequence"/>
</dbReference>
<dbReference type="Gene3D" id="2.60.40.3140">
    <property type="match status" value="1"/>
</dbReference>
<organism evidence="3 4">
    <name type="scientific">Allohahella marinimesophila</name>
    <dbReference type="NCBI Taxonomy" id="1054972"/>
    <lineage>
        <taxon>Bacteria</taxon>
        <taxon>Pseudomonadati</taxon>
        <taxon>Pseudomonadota</taxon>
        <taxon>Gammaproteobacteria</taxon>
        <taxon>Oceanospirillales</taxon>
        <taxon>Hahellaceae</taxon>
        <taxon>Allohahella</taxon>
    </lineage>
</organism>
<dbReference type="Gene3D" id="3.10.620.30">
    <property type="match status" value="1"/>
</dbReference>
<evidence type="ECO:0000313" key="4">
    <source>
        <dbReference type="Proteomes" id="UP001501337"/>
    </source>
</evidence>